<name>A0A0F8Y0B0_9ZZZZ</name>
<comment type="caution">
    <text evidence="1">The sequence shown here is derived from an EMBL/GenBank/DDBJ whole genome shotgun (WGS) entry which is preliminary data.</text>
</comment>
<gene>
    <name evidence="1" type="ORF">LCGC14_2958730</name>
</gene>
<reference evidence="1" key="1">
    <citation type="journal article" date="2015" name="Nature">
        <title>Complex archaea that bridge the gap between prokaryotes and eukaryotes.</title>
        <authorList>
            <person name="Spang A."/>
            <person name="Saw J.H."/>
            <person name="Jorgensen S.L."/>
            <person name="Zaremba-Niedzwiedzka K."/>
            <person name="Martijn J."/>
            <person name="Lind A.E."/>
            <person name="van Eijk R."/>
            <person name="Schleper C."/>
            <person name="Guy L."/>
            <person name="Ettema T.J."/>
        </authorList>
    </citation>
    <scope>NUCLEOTIDE SEQUENCE</scope>
</reference>
<accession>A0A0F8Y0B0</accession>
<evidence type="ECO:0000313" key="1">
    <source>
        <dbReference type="EMBL" id="KKK66970.1"/>
    </source>
</evidence>
<proteinExistence type="predicted"/>
<feature type="non-terminal residue" evidence="1">
    <location>
        <position position="91"/>
    </location>
</feature>
<dbReference type="EMBL" id="LAZR01059827">
    <property type="protein sequence ID" value="KKK66970.1"/>
    <property type="molecule type" value="Genomic_DNA"/>
</dbReference>
<organism evidence="1">
    <name type="scientific">marine sediment metagenome</name>
    <dbReference type="NCBI Taxonomy" id="412755"/>
    <lineage>
        <taxon>unclassified sequences</taxon>
        <taxon>metagenomes</taxon>
        <taxon>ecological metagenomes</taxon>
    </lineage>
</organism>
<protein>
    <submittedName>
        <fullName evidence="1">Uncharacterized protein</fullName>
    </submittedName>
</protein>
<dbReference type="AlphaFoldDB" id="A0A0F8Y0B0"/>
<sequence>MASGDTLAYFNALNGEPPASSFATHDTRNGVPVLDFDATADESIEFGGFMPRHYGGGGITVTVGWMATTATGGTISLDVALKSIIDDDKAE</sequence>